<feature type="domain" description="T6SS Phospholipase effector Tle1-like catalytic" evidence="2">
    <location>
        <begin position="3"/>
        <end position="288"/>
    </location>
</feature>
<organism evidence="3 4">
    <name type="scientific">Aliishimia ponticola</name>
    <dbReference type="NCBI Taxonomy" id="2499833"/>
    <lineage>
        <taxon>Bacteria</taxon>
        <taxon>Pseudomonadati</taxon>
        <taxon>Pseudomonadota</taxon>
        <taxon>Alphaproteobacteria</taxon>
        <taxon>Rhodobacterales</taxon>
        <taxon>Paracoccaceae</taxon>
        <taxon>Aliishimia</taxon>
    </lineage>
</organism>
<dbReference type="SUPFAM" id="SSF53474">
    <property type="entry name" value="alpha/beta-Hydrolases"/>
    <property type="match status" value="1"/>
</dbReference>
<comment type="caution">
    <text evidence="3">The sequence shown here is derived from an EMBL/GenBank/DDBJ whole genome shotgun (WGS) entry which is preliminary data.</text>
</comment>
<dbReference type="OrthoDB" id="4378831at2"/>
<evidence type="ECO:0000259" key="2">
    <source>
        <dbReference type="Pfam" id="PF09994"/>
    </source>
</evidence>
<dbReference type="EMBL" id="SRKY01000001">
    <property type="protein sequence ID" value="THH38255.1"/>
    <property type="molecule type" value="Genomic_DNA"/>
</dbReference>
<gene>
    <name evidence="3" type="ORF">E4Z66_01380</name>
</gene>
<sequence>MTRIAVFCDGTWNSPDISETTHVHKLQRAVRHDPTQGQVSVYFRGIGTVERFDGPVKRFVQKWGGGAFGWGLDAKVKEAYQFIAQVYQPGDEIYLFGFSRGAFTARSVAGMIRKCGIVEDTTPAGINAAFALYRKRGARNHPDKRHIQQARRAMSPRFGTSQDDLAWRADGSELVQIAYVGVWDTVGARGLPLALLGPVAALWNLQYKFHDMKLSSLVKSARHAVALDEMRRLYRPALWDNVAERNGDAFADPLRPYQQVWFVGNHGVVGGSGQAQRLSAITGDWILQGAGRLALDPAVIYPILPPDPLEDTEEVAPKSGWLSAWRKGPNKAHDLHDSVNQRRSGRSDYNPGSLKRLFGR</sequence>
<accession>A0A4S4NHD0</accession>
<evidence type="ECO:0000313" key="3">
    <source>
        <dbReference type="EMBL" id="THH38255.1"/>
    </source>
</evidence>
<dbReference type="Pfam" id="PF09994">
    <property type="entry name" value="T6SS_Tle1-like_cat"/>
    <property type="match status" value="1"/>
</dbReference>
<dbReference type="PANTHER" id="PTHR33840:SF1">
    <property type="entry name" value="TLE1 PHOSPHOLIPASE DOMAIN-CONTAINING PROTEIN"/>
    <property type="match status" value="1"/>
</dbReference>
<reference evidence="3 4" key="1">
    <citation type="submission" date="2019-04" db="EMBL/GenBank/DDBJ databases">
        <title>Shimia ponticola sp. nov., isolated from seawater.</title>
        <authorList>
            <person name="Kim Y.-O."/>
            <person name="Yoon J.-H."/>
        </authorList>
    </citation>
    <scope>NUCLEOTIDE SEQUENCE [LARGE SCALE GENOMIC DNA]</scope>
    <source>
        <strain evidence="3 4">MYP11</strain>
    </source>
</reference>
<keyword evidence="4" id="KW-1185">Reference proteome</keyword>
<evidence type="ECO:0000256" key="1">
    <source>
        <dbReference type="SAM" id="MobiDB-lite"/>
    </source>
</evidence>
<dbReference type="Proteomes" id="UP000306602">
    <property type="component" value="Unassembled WGS sequence"/>
</dbReference>
<dbReference type="PANTHER" id="PTHR33840">
    <property type="match status" value="1"/>
</dbReference>
<evidence type="ECO:0000313" key="4">
    <source>
        <dbReference type="Proteomes" id="UP000306602"/>
    </source>
</evidence>
<proteinExistence type="predicted"/>
<dbReference type="RefSeq" id="WP_136461148.1">
    <property type="nucleotide sequence ID" value="NZ_SRKY01000001.1"/>
</dbReference>
<dbReference type="AlphaFoldDB" id="A0A4S4NHD0"/>
<name>A0A4S4NHD0_9RHOB</name>
<dbReference type="InterPro" id="IPR018712">
    <property type="entry name" value="Tle1-like_cat"/>
</dbReference>
<feature type="region of interest" description="Disordered" evidence="1">
    <location>
        <begin position="327"/>
        <end position="360"/>
    </location>
</feature>
<dbReference type="InterPro" id="IPR029058">
    <property type="entry name" value="AB_hydrolase_fold"/>
</dbReference>
<protein>
    <submittedName>
        <fullName evidence="3">DUF2235 domain-containing protein</fullName>
    </submittedName>
</protein>
<feature type="compositionally biased region" description="Basic and acidic residues" evidence="1">
    <location>
        <begin position="331"/>
        <end position="340"/>
    </location>
</feature>